<accession>A0AAW4L6W1</accession>
<dbReference type="InterPro" id="IPR002751">
    <property type="entry name" value="CbiM/NikMN"/>
</dbReference>
<sequence length="353" mass="36804">MHMADALISPAVGGTLWAASAGAIAYCSAKVKKEMDHSKIPLMGVLGAFIFAAQMINFTIPATGSSGHLGGGLILAILLGPHAAFLTIASVLVVQALFFADGGLLALGCNIFNLGFFPAFIAYPLFYRPLVGDRPTQGKIAAASLISAVVGLQLGALGVVLETVFSGISSLPFSTFIMLMQPIHLGIGAVEGVVSAAVVSFVYRAKPEIVSGMQPLNISSGMPMRIIVLVFFAVALFTGGMISWFASENPDGLEWSIKKVTGKEELEAEKNGIHGSLSSLQEKLAIFPGYALKKPEAAITKDARQTGQTATPASKEKREEEGKLGTSVSGIVGGLLTLGLVFVIATVLKKLAR</sequence>
<dbReference type="PANTHER" id="PTHR34229:SF1">
    <property type="entry name" value="METAL TRANSPORT PROTEIN HI_1621-RELATED"/>
    <property type="match status" value="1"/>
</dbReference>
<dbReference type="Gene3D" id="1.10.1760.20">
    <property type="match status" value="1"/>
</dbReference>
<dbReference type="Pfam" id="PF13190">
    <property type="entry name" value="PDGLE"/>
    <property type="match status" value="1"/>
</dbReference>
<feature type="transmembrane region" description="Helical" evidence="8">
    <location>
        <begin position="41"/>
        <end position="60"/>
    </location>
</feature>
<evidence type="ECO:0000256" key="3">
    <source>
        <dbReference type="ARBA" id="ARBA00022475"/>
    </source>
</evidence>
<dbReference type="GO" id="GO:0005886">
    <property type="term" value="C:plasma membrane"/>
    <property type="evidence" value="ECO:0007669"/>
    <property type="project" value="UniProtKB-SubCell"/>
</dbReference>
<feature type="transmembrane region" description="Helical" evidence="8">
    <location>
        <begin position="328"/>
        <end position="348"/>
    </location>
</feature>
<feature type="transmembrane region" description="Helical" evidence="8">
    <location>
        <begin position="226"/>
        <end position="246"/>
    </location>
</feature>
<name>A0AAW4L6W1_9BACT</name>
<dbReference type="RefSeq" id="WP_214170768.1">
    <property type="nucleotide sequence ID" value="NZ_JAHCVJ010000002.1"/>
</dbReference>
<feature type="transmembrane region" description="Helical" evidence="8">
    <location>
        <begin position="72"/>
        <end position="98"/>
    </location>
</feature>
<evidence type="ECO:0000256" key="7">
    <source>
        <dbReference type="SAM" id="MobiDB-lite"/>
    </source>
</evidence>
<keyword evidence="4 8" id="KW-0812">Transmembrane</keyword>
<keyword evidence="5 8" id="KW-1133">Transmembrane helix</keyword>
<evidence type="ECO:0000256" key="4">
    <source>
        <dbReference type="ARBA" id="ARBA00022692"/>
    </source>
</evidence>
<gene>
    <name evidence="10" type="ORF">KI809_06745</name>
</gene>
<dbReference type="Pfam" id="PF01891">
    <property type="entry name" value="CbiM"/>
    <property type="match status" value="1"/>
</dbReference>
<keyword evidence="11" id="KW-1185">Reference proteome</keyword>
<reference evidence="10 11" key="1">
    <citation type="submission" date="2021-05" db="EMBL/GenBank/DDBJ databases">
        <title>The draft genome of Geobacter pelophilus DSM 12255.</title>
        <authorList>
            <person name="Xu Z."/>
            <person name="Masuda Y."/>
            <person name="Itoh H."/>
            <person name="Senoo K."/>
        </authorList>
    </citation>
    <scope>NUCLEOTIDE SEQUENCE [LARGE SCALE GENOMIC DNA]</scope>
    <source>
        <strain evidence="10 11">DSM 12255</strain>
    </source>
</reference>
<feature type="transmembrane region" description="Helical" evidence="8">
    <location>
        <begin position="181"/>
        <end position="205"/>
    </location>
</feature>
<protein>
    <submittedName>
        <fullName evidence="10">PDGLE domain-containing protein</fullName>
    </submittedName>
</protein>
<evidence type="ECO:0000313" key="10">
    <source>
        <dbReference type="EMBL" id="MBT0663996.1"/>
    </source>
</evidence>
<proteinExistence type="predicted"/>
<keyword evidence="6 8" id="KW-0472">Membrane</keyword>
<evidence type="ECO:0000256" key="1">
    <source>
        <dbReference type="ARBA" id="ARBA00004651"/>
    </source>
</evidence>
<dbReference type="AlphaFoldDB" id="A0AAW4L6W1"/>
<evidence type="ECO:0000256" key="2">
    <source>
        <dbReference type="ARBA" id="ARBA00022448"/>
    </source>
</evidence>
<keyword evidence="3" id="KW-1003">Cell membrane</keyword>
<evidence type="ECO:0000256" key="6">
    <source>
        <dbReference type="ARBA" id="ARBA00023136"/>
    </source>
</evidence>
<comment type="subcellular location">
    <subcellularLocation>
        <location evidence="1">Cell membrane</location>
        <topology evidence="1">Multi-pass membrane protein</topology>
    </subcellularLocation>
</comment>
<feature type="transmembrane region" description="Helical" evidence="8">
    <location>
        <begin position="104"/>
        <end position="126"/>
    </location>
</feature>
<comment type="caution">
    <text evidence="10">The sequence shown here is derived from an EMBL/GenBank/DDBJ whole genome shotgun (WGS) entry which is preliminary data.</text>
</comment>
<evidence type="ECO:0000256" key="8">
    <source>
        <dbReference type="SAM" id="Phobius"/>
    </source>
</evidence>
<feature type="transmembrane region" description="Helical" evidence="8">
    <location>
        <begin position="138"/>
        <end position="161"/>
    </location>
</feature>
<evidence type="ECO:0000256" key="5">
    <source>
        <dbReference type="ARBA" id="ARBA00022989"/>
    </source>
</evidence>
<dbReference type="Proteomes" id="UP000811899">
    <property type="component" value="Unassembled WGS sequence"/>
</dbReference>
<dbReference type="InterPro" id="IPR025937">
    <property type="entry name" value="PDGLE_dom"/>
</dbReference>
<evidence type="ECO:0000313" key="11">
    <source>
        <dbReference type="Proteomes" id="UP000811899"/>
    </source>
</evidence>
<evidence type="ECO:0000259" key="9">
    <source>
        <dbReference type="Pfam" id="PF13190"/>
    </source>
</evidence>
<feature type="domain" description="PDGLE" evidence="9">
    <location>
        <begin position="227"/>
        <end position="350"/>
    </location>
</feature>
<organism evidence="10 11">
    <name type="scientific">Geoanaerobacter pelophilus</name>
    <dbReference type="NCBI Taxonomy" id="60036"/>
    <lineage>
        <taxon>Bacteria</taxon>
        <taxon>Pseudomonadati</taxon>
        <taxon>Thermodesulfobacteriota</taxon>
        <taxon>Desulfuromonadia</taxon>
        <taxon>Geobacterales</taxon>
        <taxon>Geobacteraceae</taxon>
        <taxon>Geoanaerobacter</taxon>
    </lineage>
</organism>
<dbReference type="GO" id="GO:0000041">
    <property type="term" value="P:transition metal ion transport"/>
    <property type="evidence" value="ECO:0007669"/>
    <property type="project" value="InterPro"/>
</dbReference>
<keyword evidence="2" id="KW-0813">Transport</keyword>
<dbReference type="PANTHER" id="PTHR34229">
    <property type="entry name" value="METAL TRANSPORT PROTEIN HI_1621-RELATED"/>
    <property type="match status" value="1"/>
</dbReference>
<dbReference type="EMBL" id="JAHCVJ010000002">
    <property type="protein sequence ID" value="MBT0663996.1"/>
    <property type="molecule type" value="Genomic_DNA"/>
</dbReference>
<feature type="region of interest" description="Disordered" evidence="7">
    <location>
        <begin position="301"/>
        <end position="322"/>
    </location>
</feature>